<sequence length="23" mass="2496">MNECICIHGSAVLVGKENKFTVC</sequence>
<dbReference type="EMBL" id="GBRH01265626">
    <property type="protein sequence ID" value="JAD32269.1"/>
    <property type="molecule type" value="Transcribed_RNA"/>
</dbReference>
<proteinExistence type="predicted"/>
<protein>
    <submittedName>
        <fullName evidence="1">Uncharacterized protein</fullName>
    </submittedName>
</protein>
<name>A0A0A8YYN5_ARUDO</name>
<evidence type="ECO:0000313" key="1">
    <source>
        <dbReference type="EMBL" id="JAD32269.1"/>
    </source>
</evidence>
<organism evidence="1">
    <name type="scientific">Arundo donax</name>
    <name type="common">Giant reed</name>
    <name type="synonym">Donax arundinaceus</name>
    <dbReference type="NCBI Taxonomy" id="35708"/>
    <lineage>
        <taxon>Eukaryota</taxon>
        <taxon>Viridiplantae</taxon>
        <taxon>Streptophyta</taxon>
        <taxon>Embryophyta</taxon>
        <taxon>Tracheophyta</taxon>
        <taxon>Spermatophyta</taxon>
        <taxon>Magnoliopsida</taxon>
        <taxon>Liliopsida</taxon>
        <taxon>Poales</taxon>
        <taxon>Poaceae</taxon>
        <taxon>PACMAD clade</taxon>
        <taxon>Arundinoideae</taxon>
        <taxon>Arundineae</taxon>
        <taxon>Arundo</taxon>
    </lineage>
</organism>
<reference evidence="1" key="1">
    <citation type="submission" date="2014-09" db="EMBL/GenBank/DDBJ databases">
        <authorList>
            <person name="Magalhaes I.L.F."/>
            <person name="Oliveira U."/>
            <person name="Santos F.R."/>
            <person name="Vidigal T.H.D.A."/>
            <person name="Brescovit A.D."/>
            <person name="Santos A.J."/>
        </authorList>
    </citation>
    <scope>NUCLEOTIDE SEQUENCE</scope>
    <source>
        <tissue evidence="1">Shoot tissue taken approximately 20 cm above the soil surface</tissue>
    </source>
</reference>
<dbReference type="AlphaFoldDB" id="A0A0A8YYN5"/>
<accession>A0A0A8YYN5</accession>
<reference evidence="1" key="2">
    <citation type="journal article" date="2015" name="Data Brief">
        <title>Shoot transcriptome of the giant reed, Arundo donax.</title>
        <authorList>
            <person name="Barrero R.A."/>
            <person name="Guerrero F.D."/>
            <person name="Moolhuijzen P."/>
            <person name="Goolsby J.A."/>
            <person name="Tidwell J."/>
            <person name="Bellgard S.E."/>
            <person name="Bellgard M.I."/>
        </authorList>
    </citation>
    <scope>NUCLEOTIDE SEQUENCE</scope>
    <source>
        <tissue evidence="1">Shoot tissue taken approximately 20 cm above the soil surface</tissue>
    </source>
</reference>